<protein>
    <submittedName>
        <fullName evidence="2">VWFA domain-containing protein</fullName>
    </submittedName>
</protein>
<reference evidence="2" key="1">
    <citation type="submission" date="2022-11" db="UniProtKB">
        <authorList>
            <consortium name="WormBaseParasite"/>
        </authorList>
    </citation>
    <scope>IDENTIFICATION</scope>
</reference>
<sequence length="771" mass="83455">AFRPTVDTVLIIISDHPPIGLDTNNKPSTAVVTQMAVDLANTGIYIGAITPVGNCSYFSLTSDCFSTVLTHYGNIVSNLNLLANGITSYDSFGDNVQSYLLRTVCGYVSGPSVPTSVVPPTAASPPVSLLTTPNVPGTTVGPGGDPLKCLPVNIMFVLDNSQSINNVTYNDAVRAFVTKISLAYGFAADPGVAVSSQIGVVQFASNATITFPLKPRTREEFILTINQSIYYIDQGITNISLGLDTALAELQRQGLKENVMVILMTDGVSTLDIAQTQDSANRVKAYTKFFAGVGIDGINGNDISANISNLQTLIGNKDLAYPDIPTAEGPKGIWYETRIIYPCPVPACKGVIFIGEMTEVIAQYRKGVFLNATKSIAAYLNANPGGTEADQLLFAIGTYGNQTFRPPKLQTFIDFNNDLDQLINDVAANNQPNAGQTKTSSILEDLYTVLTSGTLNNYLVLFMGETERILDIQLTEASVARVASTGAQVFVLDMTNGFWTNDYLFQHLVNNNLSKIYNYSGQSAADLNAYYTTASNQFAQIWNGMTCTAPPDPVCNAFFDMFLVVRRTVDMSRLKVIAKILNAQYTAVSNYAGFTKRGLIVYGNANGIVDSNDLTFDSNAISNAIQNLLGGGGNNNYVDGYNAAVRLLRPPSTSYRTYGQNIIVIISDQYPVSTDQQCTDLKIALANWNKDQKTPVVYYITTSDLPQGQQRCSAFTDVKTVPIEKNPILDNPTMAPIIKEICTTPLPPLMCPCSGSNVAQPPRNFLQRYYG</sequence>
<dbReference type="WBParaSite" id="JU765_v2.g1278.t1">
    <property type="protein sequence ID" value="JU765_v2.g1278.t1"/>
    <property type="gene ID" value="JU765_v2.g1278"/>
</dbReference>
<evidence type="ECO:0000313" key="2">
    <source>
        <dbReference type="WBParaSite" id="JU765_v2.g1278.t1"/>
    </source>
</evidence>
<proteinExistence type="predicted"/>
<organism evidence="1 2">
    <name type="scientific">Panagrolaimus sp. JU765</name>
    <dbReference type="NCBI Taxonomy" id="591449"/>
    <lineage>
        <taxon>Eukaryota</taxon>
        <taxon>Metazoa</taxon>
        <taxon>Ecdysozoa</taxon>
        <taxon>Nematoda</taxon>
        <taxon>Chromadorea</taxon>
        <taxon>Rhabditida</taxon>
        <taxon>Tylenchina</taxon>
        <taxon>Panagrolaimomorpha</taxon>
        <taxon>Panagrolaimoidea</taxon>
        <taxon>Panagrolaimidae</taxon>
        <taxon>Panagrolaimus</taxon>
    </lineage>
</organism>
<name>A0AC34Q4D1_9BILA</name>
<accession>A0AC34Q4D1</accession>
<evidence type="ECO:0000313" key="1">
    <source>
        <dbReference type="Proteomes" id="UP000887576"/>
    </source>
</evidence>
<dbReference type="Proteomes" id="UP000887576">
    <property type="component" value="Unplaced"/>
</dbReference>